<dbReference type="HOGENOM" id="CLU_006797_4_1_9"/>
<feature type="transmembrane region" description="Helical" evidence="8">
    <location>
        <begin position="135"/>
        <end position="153"/>
    </location>
</feature>
<feature type="transmembrane region" description="Helical" evidence="8">
    <location>
        <begin position="91"/>
        <end position="115"/>
    </location>
</feature>
<keyword evidence="4 8" id="KW-0133">Cell shape</keyword>
<feature type="transmembrane region" description="Helical" evidence="8">
    <location>
        <begin position="382"/>
        <end position="401"/>
    </location>
</feature>
<dbReference type="PANTHER" id="PTHR47019">
    <property type="entry name" value="LIPID II FLIPPASE MURJ"/>
    <property type="match status" value="1"/>
</dbReference>
<dbReference type="HAMAP" id="MF_02078">
    <property type="entry name" value="MurJ_MviN"/>
    <property type="match status" value="1"/>
</dbReference>
<feature type="transmembrane region" description="Helical" evidence="8">
    <location>
        <begin position="407"/>
        <end position="429"/>
    </location>
</feature>
<reference evidence="10 11" key="1">
    <citation type="submission" date="2010-07" db="EMBL/GenBank/DDBJ databases">
        <authorList>
            <person name="Muzny D."/>
            <person name="Qin X."/>
            <person name="Deng J."/>
            <person name="Jiang H."/>
            <person name="Liu Y."/>
            <person name="Qu J."/>
            <person name="Song X.-Z."/>
            <person name="Zhang L."/>
            <person name="Thornton R."/>
            <person name="Coyle M."/>
            <person name="Francisco L."/>
            <person name="Jackson L."/>
            <person name="Javaid M."/>
            <person name="Korchina V."/>
            <person name="Kovar C."/>
            <person name="Mata R."/>
            <person name="Mathew T."/>
            <person name="Ngo R."/>
            <person name="Nguyen L."/>
            <person name="Nguyen N."/>
            <person name="Okwuonu G."/>
            <person name="Ongeri F."/>
            <person name="Pham C."/>
            <person name="Simmons D."/>
            <person name="Wilczek-Boney K."/>
            <person name="Hale W."/>
            <person name="Jakkamsetti A."/>
            <person name="Pham P."/>
            <person name="Ruth R."/>
            <person name="San Lucas F."/>
            <person name="Warren J."/>
            <person name="Zhang J."/>
            <person name="Zhao Z."/>
            <person name="Zhou C."/>
            <person name="Zhu D."/>
            <person name="Lee S."/>
            <person name="Bess C."/>
            <person name="Blankenburg K."/>
            <person name="Forbes L."/>
            <person name="Fu Q."/>
            <person name="Gubbala S."/>
            <person name="Hirani K."/>
            <person name="Jayaseelan J.C."/>
            <person name="Lara F."/>
            <person name="Munidasa M."/>
            <person name="Palculict T."/>
            <person name="Patil S."/>
            <person name="Pu L.-L."/>
            <person name="Saada N."/>
            <person name="Tang L."/>
            <person name="Weissenberger G."/>
            <person name="Zhu Y."/>
            <person name="Hemphill L."/>
            <person name="Shang Y."/>
            <person name="Youmans B."/>
            <person name="Ayvaz T."/>
            <person name="Ross M."/>
            <person name="Santibanez J."/>
            <person name="Aqrawi P."/>
            <person name="Gross S."/>
            <person name="Joshi V."/>
            <person name="Fowler G."/>
            <person name="Nazareth L."/>
            <person name="Reid J."/>
            <person name="Worley K."/>
            <person name="Petrosino J."/>
            <person name="Highlander S."/>
            <person name="Gibbs R."/>
        </authorList>
    </citation>
    <scope>NUCLEOTIDE SEQUENCE [LARGE SCALE GENOMIC DNA]</scope>
    <source>
        <strain evidence="10 11">ATCC BAA-1640</strain>
    </source>
</reference>
<dbReference type="STRING" id="862517.HMPREF9225_0675"/>
<dbReference type="Proteomes" id="UP000003280">
    <property type="component" value="Unassembled WGS sequence"/>
</dbReference>
<feature type="transmembrane region" description="Helical" evidence="8">
    <location>
        <begin position="273"/>
        <end position="292"/>
    </location>
</feature>
<keyword evidence="6 8" id="KW-1133">Transmembrane helix</keyword>
<keyword evidence="11" id="KW-1185">Reference proteome</keyword>
<accession>E0NKI6</accession>
<dbReference type="InterPro" id="IPR004268">
    <property type="entry name" value="MurJ"/>
</dbReference>
<feature type="transmembrane region" description="Helical" evidence="8">
    <location>
        <begin position="185"/>
        <end position="205"/>
    </location>
</feature>
<dbReference type="GO" id="GO:0015648">
    <property type="term" value="F:lipid-linked peptidoglycan transporter activity"/>
    <property type="evidence" value="ECO:0007669"/>
    <property type="project" value="UniProtKB-UniRule"/>
</dbReference>
<dbReference type="CDD" id="cd13123">
    <property type="entry name" value="MATE_MurJ_like"/>
    <property type="match status" value="1"/>
</dbReference>
<dbReference type="InterPro" id="IPR051050">
    <property type="entry name" value="Lipid_II_flippase_MurJ/MviN"/>
</dbReference>
<dbReference type="PIRSF" id="PIRSF002869">
    <property type="entry name" value="MviN"/>
    <property type="match status" value="1"/>
</dbReference>
<evidence type="ECO:0000256" key="7">
    <source>
        <dbReference type="ARBA" id="ARBA00023136"/>
    </source>
</evidence>
<evidence type="ECO:0000256" key="1">
    <source>
        <dbReference type="ARBA" id="ARBA00004651"/>
    </source>
</evidence>
<feature type="transmembrane region" description="Helical" evidence="8">
    <location>
        <begin position="313"/>
        <end position="332"/>
    </location>
</feature>
<comment type="pathway">
    <text evidence="8">Cell wall biogenesis; peptidoglycan biosynthesis.</text>
</comment>
<dbReference type="GO" id="GO:0071555">
    <property type="term" value="P:cell wall organization"/>
    <property type="evidence" value="ECO:0007669"/>
    <property type="project" value="UniProtKB-UniRule"/>
</dbReference>
<comment type="subcellular location">
    <subcellularLocation>
        <location evidence="1 8">Cell membrane</location>
        <topology evidence="1 8">Multi-pass membrane protein</topology>
    </subcellularLocation>
</comment>
<dbReference type="GO" id="GO:0009252">
    <property type="term" value="P:peptidoglycan biosynthetic process"/>
    <property type="evidence" value="ECO:0007669"/>
    <property type="project" value="UniProtKB-UniRule"/>
</dbReference>
<comment type="caution">
    <text evidence="10">The sequence shown here is derived from an EMBL/GenBank/DDBJ whole genome shotgun (WGS) entry which is preliminary data.</text>
</comment>
<evidence type="ECO:0000313" key="10">
    <source>
        <dbReference type="EMBL" id="EFM25690.1"/>
    </source>
</evidence>
<evidence type="ECO:0000256" key="3">
    <source>
        <dbReference type="ARBA" id="ARBA00022692"/>
    </source>
</evidence>
<evidence type="ECO:0000256" key="5">
    <source>
        <dbReference type="ARBA" id="ARBA00022984"/>
    </source>
</evidence>
<dbReference type="UniPathway" id="UPA00219"/>
<dbReference type="Pfam" id="PF03023">
    <property type="entry name" value="MurJ"/>
    <property type="match status" value="1"/>
</dbReference>
<keyword evidence="7 8" id="KW-0472">Membrane</keyword>
<gene>
    <name evidence="10" type="primary">mviN</name>
    <name evidence="8" type="synonym">murJ</name>
    <name evidence="10" type="ORF">HMPREF9225_0675</name>
</gene>
<comment type="function">
    <text evidence="8 9">Involved in peptidoglycan biosynthesis. Transports lipid-linked peptidoglycan precursors from the inner to the outer leaflet of the cytoplasmic membrane.</text>
</comment>
<dbReference type="OrthoDB" id="9804143at2"/>
<feature type="transmembrane region" description="Helical" evidence="8">
    <location>
        <begin position="48"/>
        <end position="71"/>
    </location>
</feature>
<proteinExistence type="inferred from homology"/>
<feature type="transmembrane region" description="Helical" evidence="8">
    <location>
        <begin position="441"/>
        <end position="463"/>
    </location>
</feature>
<organism evidence="10 11">
    <name type="scientific">Peptoniphilus duerdenii ATCC BAA-1640</name>
    <dbReference type="NCBI Taxonomy" id="862517"/>
    <lineage>
        <taxon>Bacteria</taxon>
        <taxon>Bacillati</taxon>
        <taxon>Bacillota</taxon>
        <taxon>Tissierellia</taxon>
        <taxon>Tissierellales</taxon>
        <taxon>Peptoniphilaceae</taxon>
        <taxon>Peptoniphilus</taxon>
    </lineage>
</organism>
<feature type="transmembrane region" description="Helical" evidence="8">
    <location>
        <begin position="160"/>
        <end position="179"/>
    </location>
</feature>
<feature type="transmembrane region" description="Helical" evidence="8">
    <location>
        <begin position="12"/>
        <end position="28"/>
    </location>
</feature>
<dbReference type="PANTHER" id="PTHR47019:SF1">
    <property type="entry name" value="LIPID II FLIPPASE MURJ"/>
    <property type="match status" value="1"/>
</dbReference>
<keyword evidence="8 9" id="KW-0813">Transport</keyword>
<evidence type="ECO:0000256" key="8">
    <source>
        <dbReference type="HAMAP-Rule" id="MF_02078"/>
    </source>
</evidence>
<name>E0NKI6_9FIRM</name>
<comment type="similarity">
    <text evidence="8 9">Belongs to the MurJ/MviN family.</text>
</comment>
<dbReference type="NCBIfam" id="TIGR01695">
    <property type="entry name" value="murJ_mviN"/>
    <property type="match status" value="1"/>
</dbReference>
<keyword evidence="5 8" id="KW-0573">Peptidoglycan synthesis</keyword>
<evidence type="ECO:0000256" key="4">
    <source>
        <dbReference type="ARBA" id="ARBA00022960"/>
    </source>
</evidence>
<dbReference type="GO" id="GO:0005886">
    <property type="term" value="C:plasma membrane"/>
    <property type="evidence" value="ECO:0007669"/>
    <property type="project" value="UniProtKB-SubCell"/>
</dbReference>
<protein>
    <recommendedName>
        <fullName evidence="8">Probable lipid II flippase MurJ</fullName>
    </recommendedName>
</protein>
<evidence type="ECO:0000313" key="11">
    <source>
        <dbReference type="Proteomes" id="UP000003280"/>
    </source>
</evidence>
<keyword evidence="2 8" id="KW-1003">Cell membrane</keyword>
<sequence length="531" mass="57553">MSDKNVKIAQSTAAIIIFSLLGKILGFARESLQAAKFGATYEASAFVLAQGATGMISTLITTAIATTFIPVIQRAENEMGPRYKVRYTNNLIFISILITFILTILSIFLSPYIAMLTASRAKPETYQLVVKLVEVGMPVIIFSAVVGIFTGFLQYGGRFAAASAIAIPMNIVYIVYLSFFSESFGIVGLTVASVLAVVAQIFILLPDSFRLGYRPKFVLDFKDHYVKEALILAMPVLISASVNDINVIVNRNIASGLSDQAAAILNVANKMNLLILGIFITAITAIIFPMMTKAFSKGDTLQGKRVMSTSIKSVLYLTVPASIGLLILARPLIEIAFVHGKFTYENGLEATSTLRCYTLSLISMSLSNVLNRVFYSLEDTKTPFVIGAVNVAINVALNILVAHKFGVQGLAASVSIATTIAVTVSYIKLHKKIGALGGRGYLRAIIKTLLSSLAMGFVAYVYFPLEMILISKVSNGSVLLLSKLLVLMVVVCLALAVYLSCMYLLGVREIKGLAEFAIDKVESFKEKRRNK</sequence>
<evidence type="ECO:0000256" key="6">
    <source>
        <dbReference type="ARBA" id="ARBA00022989"/>
    </source>
</evidence>
<dbReference type="RefSeq" id="WP_008901490.1">
    <property type="nucleotide sequence ID" value="NZ_GL397071.1"/>
</dbReference>
<dbReference type="EMBL" id="AEEH01000027">
    <property type="protein sequence ID" value="EFM25690.1"/>
    <property type="molecule type" value="Genomic_DNA"/>
</dbReference>
<dbReference type="GO" id="GO:0008360">
    <property type="term" value="P:regulation of cell shape"/>
    <property type="evidence" value="ECO:0007669"/>
    <property type="project" value="UniProtKB-UniRule"/>
</dbReference>
<dbReference type="PRINTS" id="PR01806">
    <property type="entry name" value="VIRFACTRMVIN"/>
</dbReference>
<feature type="transmembrane region" description="Helical" evidence="8">
    <location>
        <begin position="483"/>
        <end position="505"/>
    </location>
</feature>
<evidence type="ECO:0000256" key="2">
    <source>
        <dbReference type="ARBA" id="ARBA00022475"/>
    </source>
</evidence>
<dbReference type="eggNOG" id="COG0728">
    <property type="taxonomic scope" value="Bacteria"/>
</dbReference>
<evidence type="ECO:0000256" key="9">
    <source>
        <dbReference type="PIRNR" id="PIRNR002869"/>
    </source>
</evidence>
<dbReference type="GO" id="GO:0034204">
    <property type="term" value="P:lipid translocation"/>
    <property type="evidence" value="ECO:0007669"/>
    <property type="project" value="TreeGrafter"/>
</dbReference>
<keyword evidence="8 9" id="KW-0961">Cell wall biogenesis/degradation</keyword>
<keyword evidence="3 8" id="KW-0812">Transmembrane</keyword>
<dbReference type="AlphaFoldDB" id="E0NKI6"/>